<evidence type="ECO:0000313" key="2">
    <source>
        <dbReference type="Proteomes" id="UP001157091"/>
    </source>
</evidence>
<proteinExistence type="predicted"/>
<sequence>MSLDAVLPGVLGALAGCGGGDGAGSDPAATARLGLPAATRACVVLVDGLGWENLRERAGHASFLRPRLSDPAAARPLTTTYPSTTAAAIGTFGTGAPPGRTAMLGYTVRNPATGGLAGLVSWEGAPDPRTWQREAPLPEVAATGGLPVTSVGPARFAGSGMTVAALRGGTYLPAEALADRVAAASRALRGPGLVYLYWGEVDKVGHHQGWRSAAWGHALEELDAGLSLLARSLPAGTLLVVTADHGMVDVDPAVRWDVATDPVLRADVALVAGEPRASHLYLEPGADARAVAARWSAHLGDAALVGVRDDVVAAGLFGDVAPHALPVIGDVVVAATGRASIVDSRTQTPASLTLVGMHGSLTPAEMRIPLVVHLT</sequence>
<evidence type="ECO:0000313" key="1">
    <source>
        <dbReference type="EMBL" id="GMA25768.1"/>
    </source>
</evidence>
<dbReference type="Pfam" id="PF01663">
    <property type="entry name" value="Phosphodiest"/>
    <property type="match status" value="1"/>
</dbReference>
<organism evidence="1 2">
    <name type="scientific">Luteimicrobium album</name>
    <dbReference type="NCBI Taxonomy" id="1054550"/>
    <lineage>
        <taxon>Bacteria</taxon>
        <taxon>Bacillati</taxon>
        <taxon>Actinomycetota</taxon>
        <taxon>Actinomycetes</taxon>
        <taxon>Micrococcales</taxon>
        <taxon>Luteimicrobium</taxon>
    </lineage>
</organism>
<accession>A0ABQ6I4S9</accession>
<dbReference type="InterPro" id="IPR017850">
    <property type="entry name" value="Alkaline_phosphatase_core_sf"/>
</dbReference>
<gene>
    <name evidence="1" type="ORF">GCM10025864_35270</name>
</gene>
<protein>
    <submittedName>
        <fullName evidence="1">Nucleotide pyrophosphatase</fullName>
    </submittedName>
</protein>
<dbReference type="SUPFAM" id="SSF53649">
    <property type="entry name" value="Alkaline phosphatase-like"/>
    <property type="match status" value="1"/>
</dbReference>
<keyword evidence="2" id="KW-1185">Reference proteome</keyword>
<dbReference type="InterPro" id="IPR002591">
    <property type="entry name" value="Phosphodiest/P_Trfase"/>
</dbReference>
<comment type="caution">
    <text evidence="1">The sequence shown here is derived from an EMBL/GenBank/DDBJ whole genome shotgun (WGS) entry which is preliminary data.</text>
</comment>
<dbReference type="EMBL" id="BSUK01000001">
    <property type="protein sequence ID" value="GMA25768.1"/>
    <property type="molecule type" value="Genomic_DNA"/>
</dbReference>
<dbReference type="RefSeq" id="WP_284294262.1">
    <property type="nucleotide sequence ID" value="NZ_BSUK01000001.1"/>
</dbReference>
<dbReference type="Proteomes" id="UP001157091">
    <property type="component" value="Unassembled WGS sequence"/>
</dbReference>
<dbReference type="Gene3D" id="3.40.720.10">
    <property type="entry name" value="Alkaline Phosphatase, subunit A"/>
    <property type="match status" value="1"/>
</dbReference>
<name>A0ABQ6I4S9_9MICO</name>
<reference evidence="2" key="1">
    <citation type="journal article" date="2019" name="Int. J. Syst. Evol. Microbiol.">
        <title>The Global Catalogue of Microorganisms (GCM) 10K type strain sequencing project: providing services to taxonomists for standard genome sequencing and annotation.</title>
        <authorList>
            <consortium name="The Broad Institute Genomics Platform"/>
            <consortium name="The Broad Institute Genome Sequencing Center for Infectious Disease"/>
            <person name="Wu L."/>
            <person name="Ma J."/>
        </authorList>
    </citation>
    <scope>NUCLEOTIDE SEQUENCE [LARGE SCALE GENOMIC DNA]</scope>
    <source>
        <strain evidence="2">NBRC 106348</strain>
    </source>
</reference>